<name>A0A5U2NSK7_SALER</name>
<reference evidence="1" key="1">
    <citation type="submission" date="2018-07" db="EMBL/GenBank/DDBJ databases">
        <authorList>
            <consortium name="GenomeTrakr network: Whole genome sequencing for foodborne pathogen traceback"/>
        </authorList>
    </citation>
    <scope>NUCLEOTIDE SEQUENCE</scope>
    <source>
        <strain evidence="1">FDA00004327</strain>
    </source>
</reference>
<accession>A0A5U2NSK7</accession>
<dbReference type="AlphaFoldDB" id="A0A5U2NSK7"/>
<organism evidence="1">
    <name type="scientific">Salmonella enterica</name>
    <name type="common">Salmonella choleraesuis</name>
    <dbReference type="NCBI Taxonomy" id="28901"/>
    <lineage>
        <taxon>Bacteria</taxon>
        <taxon>Pseudomonadati</taxon>
        <taxon>Pseudomonadota</taxon>
        <taxon>Gammaproteobacteria</taxon>
        <taxon>Enterobacterales</taxon>
        <taxon>Enterobacteriaceae</taxon>
        <taxon>Salmonella</taxon>
    </lineage>
</organism>
<comment type="caution">
    <text evidence="1">The sequence shown here is derived from an EMBL/GenBank/DDBJ whole genome shotgun (WGS) entry which is preliminary data.</text>
</comment>
<sequence>MSIIILDSDWGNIPTSDIHCLINSAIGLMDSFYGKPIHYDIEISNNPNINSPMVYHNRGLSGQYYVNLTTQGNYYSQLYYQFFHEYCHIRTNYLTIDTKYSWFEESLCELASMFGVKKMASVWKKSKVLPNAKNNYGYVIEKYIQKVINNPKKNLSKQQLFKKWLDENIEYLELERYDRDKNGIVANQLLSLFEREPTLWELMTYWNKWEINHSDSIYEAFDKWLSILPEEKKAVAQKLINVFL</sequence>
<evidence type="ECO:0000313" key="1">
    <source>
        <dbReference type="EMBL" id="EBP1417161.1"/>
    </source>
</evidence>
<dbReference type="EMBL" id="AAGKTT010000007">
    <property type="protein sequence ID" value="EBP1417161.1"/>
    <property type="molecule type" value="Genomic_DNA"/>
</dbReference>
<gene>
    <name evidence="1" type="ORF">LZ49_15395</name>
</gene>
<proteinExistence type="predicted"/>
<protein>
    <submittedName>
        <fullName evidence="1">Uncharacterized protein</fullName>
    </submittedName>
</protein>